<evidence type="ECO:0000313" key="1">
    <source>
        <dbReference type="EMBL" id="RNB69574.1"/>
    </source>
</evidence>
<proteinExistence type="predicted"/>
<gene>
    <name evidence="1" type="ORF">EDM58_23900</name>
</gene>
<reference evidence="1 2" key="1">
    <citation type="submission" date="2018-10" db="EMBL/GenBank/DDBJ databases">
        <title>Phylogenomics of Brevibacillus.</title>
        <authorList>
            <person name="Dunlap C."/>
        </authorList>
    </citation>
    <scope>NUCLEOTIDE SEQUENCE [LARGE SCALE GENOMIC DNA]</scope>
    <source>
        <strain evidence="1 2">JCM 15085</strain>
    </source>
</reference>
<evidence type="ECO:0000313" key="2">
    <source>
        <dbReference type="Proteomes" id="UP000281915"/>
    </source>
</evidence>
<accession>A0A3M8C1N9</accession>
<protein>
    <submittedName>
        <fullName evidence="1">Uncharacterized protein</fullName>
    </submittedName>
</protein>
<dbReference type="RefSeq" id="WP_122915558.1">
    <property type="nucleotide sequence ID" value="NZ_RHHT01000074.1"/>
</dbReference>
<organism evidence="1 2">
    <name type="scientific">Brevibacillus panacihumi</name>
    <dbReference type="NCBI Taxonomy" id="497735"/>
    <lineage>
        <taxon>Bacteria</taxon>
        <taxon>Bacillati</taxon>
        <taxon>Bacillota</taxon>
        <taxon>Bacilli</taxon>
        <taxon>Bacillales</taxon>
        <taxon>Paenibacillaceae</taxon>
        <taxon>Brevibacillus</taxon>
    </lineage>
</organism>
<dbReference type="AlphaFoldDB" id="A0A3M8C1N9"/>
<name>A0A3M8C1N9_9BACL</name>
<sequence>MKWVLKSKHKNEEERTIALELQDEDGTFDANVRWDGCMEIHIRSKTEEDNVLIDTIHTCDLEGLITKLQGLQQACFDHFEEWAKNKS</sequence>
<comment type="caution">
    <text evidence="1">The sequence shown here is derived from an EMBL/GenBank/DDBJ whole genome shotgun (WGS) entry which is preliminary data.</text>
</comment>
<dbReference type="Proteomes" id="UP000281915">
    <property type="component" value="Unassembled WGS sequence"/>
</dbReference>
<dbReference type="EMBL" id="RHHT01000074">
    <property type="protein sequence ID" value="RNB69574.1"/>
    <property type="molecule type" value="Genomic_DNA"/>
</dbReference>